<feature type="region of interest" description="Disordered" evidence="1">
    <location>
        <begin position="17"/>
        <end position="36"/>
    </location>
</feature>
<dbReference type="Proteomes" id="UP000823775">
    <property type="component" value="Unassembled WGS sequence"/>
</dbReference>
<accession>A0ABS8RNL2</accession>
<organism evidence="2 3">
    <name type="scientific">Datura stramonium</name>
    <name type="common">Jimsonweed</name>
    <name type="synonym">Common thornapple</name>
    <dbReference type="NCBI Taxonomy" id="4076"/>
    <lineage>
        <taxon>Eukaryota</taxon>
        <taxon>Viridiplantae</taxon>
        <taxon>Streptophyta</taxon>
        <taxon>Embryophyta</taxon>
        <taxon>Tracheophyta</taxon>
        <taxon>Spermatophyta</taxon>
        <taxon>Magnoliopsida</taxon>
        <taxon>eudicotyledons</taxon>
        <taxon>Gunneridae</taxon>
        <taxon>Pentapetalae</taxon>
        <taxon>asterids</taxon>
        <taxon>lamiids</taxon>
        <taxon>Solanales</taxon>
        <taxon>Solanaceae</taxon>
        <taxon>Solanoideae</taxon>
        <taxon>Datureae</taxon>
        <taxon>Datura</taxon>
    </lineage>
</organism>
<evidence type="ECO:0000313" key="3">
    <source>
        <dbReference type="Proteomes" id="UP000823775"/>
    </source>
</evidence>
<evidence type="ECO:0000313" key="2">
    <source>
        <dbReference type="EMBL" id="MCD7448392.1"/>
    </source>
</evidence>
<proteinExistence type="predicted"/>
<feature type="non-terminal residue" evidence="2">
    <location>
        <position position="65"/>
    </location>
</feature>
<keyword evidence="3" id="KW-1185">Reference proteome</keyword>
<comment type="caution">
    <text evidence="2">The sequence shown here is derived from an EMBL/GenBank/DDBJ whole genome shotgun (WGS) entry which is preliminary data.</text>
</comment>
<reference evidence="2 3" key="1">
    <citation type="journal article" date="2021" name="BMC Genomics">
        <title>Datura genome reveals duplications of psychoactive alkaloid biosynthetic genes and high mutation rate following tissue culture.</title>
        <authorList>
            <person name="Rajewski A."/>
            <person name="Carter-House D."/>
            <person name="Stajich J."/>
            <person name="Litt A."/>
        </authorList>
    </citation>
    <scope>NUCLEOTIDE SEQUENCE [LARGE SCALE GENOMIC DNA]</scope>
    <source>
        <strain evidence="2">AR-01</strain>
    </source>
</reference>
<name>A0ABS8RNL2_DATST</name>
<dbReference type="EMBL" id="JACEIK010000060">
    <property type="protein sequence ID" value="MCD7448392.1"/>
    <property type="molecule type" value="Genomic_DNA"/>
</dbReference>
<gene>
    <name evidence="2" type="ORF">HAX54_041544</name>
</gene>
<protein>
    <submittedName>
        <fullName evidence="2">Uncharacterized protein</fullName>
    </submittedName>
</protein>
<evidence type="ECO:0000256" key="1">
    <source>
        <dbReference type="SAM" id="MobiDB-lite"/>
    </source>
</evidence>
<sequence>MWLVKLQQVEPDTRVMVRDQEDSSSESNVNEHPEDVSMMEVKDANLTFNSLFALTARSDDEDNKE</sequence>